<proteinExistence type="predicted"/>
<accession>A0A257LTM3</accession>
<evidence type="ECO:0000313" key="1">
    <source>
        <dbReference type="EMBL" id="OYV02954.1"/>
    </source>
</evidence>
<reference evidence="2" key="1">
    <citation type="submission" date="2017-07" db="EMBL/GenBank/DDBJ databases">
        <title>Novel pathways for hydrocarbon cycling and metabolic interdependencies in hydrothermal sediment communities.</title>
        <authorList>
            <person name="Dombrowski N."/>
            <person name="Seitz K."/>
            <person name="Teske A."/>
            <person name="Baker B."/>
        </authorList>
    </citation>
    <scope>NUCLEOTIDE SEQUENCE [LARGE SCALE GENOMIC DNA]</scope>
</reference>
<evidence type="ECO:0000313" key="2">
    <source>
        <dbReference type="Proteomes" id="UP000216312"/>
    </source>
</evidence>
<dbReference type="EMBL" id="NMUJ01000033">
    <property type="protein sequence ID" value="OYV02954.1"/>
    <property type="molecule type" value="Genomic_DNA"/>
</dbReference>
<comment type="caution">
    <text evidence="1">The sequence shown here is derived from an EMBL/GenBank/DDBJ whole genome shotgun (WGS) entry which is preliminary data.</text>
</comment>
<dbReference type="Proteomes" id="UP000216312">
    <property type="component" value="Unassembled WGS sequence"/>
</dbReference>
<gene>
    <name evidence="1" type="ORF">CGW93_03035</name>
</gene>
<name>A0A257LTM3_UNCW3</name>
<protein>
    <submittedName>
        <fullName evidence="1">Uncharacterized protein</fullName>
    </submittedName>
</protein>
<dbReference type="AlphaFoldDB" id="A0A257LTM3"/>
<organism evidence="1 2">
    <name type="scientific">candidate division WOR-3 bacterium 4484_18</name>
    <dbReference type="NCBI Taxonomy" id="2020626"/>
    <lineage>
        <taxon>Bacteria</taxon>
        <taxon>Bacteria division WOR-3</taxon>
    </lineage>
</organism>
<sequence length="291" mass="33732">MVIYILFVVGFKLLQFDTTFTLNFELQPYLLLTTYIETLQTLPTEIFPVLCGRDTVVHQVGGFPYRRLKVYSQEGQPLSWIDDSLLLYKNSEDKLFILNTQRNASFMLRFNPPYLQDILRFTTYGLVATLSFYNNRLKEIYILEGYHPSSRELSLRTVFKAIIPSHRTLRYDIQVNDGKISKMYLFICDSSSSMPIRDAYTGKISYLPQIKPLHAFLIDFVTHQIKEIEITKSIQDSLIIHGLFPMDIQPIVRHDGVIHLIVFSIDVRGIIEGINYSIDGKRVYLVTISVN</sequence>